<accession>A0A8H7Z066</accession>
<dbReference type="AlphaFoldDB" id="A0A8H7Z066"/>
<organism evidence="1 2">
    <name type="scientific">Ajellomyces capsulatus</name>
    <name type="common">Darling's disease fungus</name>
    <name type="synonym">Histoplasma capsulatum</name>
    <dbReference type="NCBI Taxonomy" id="5037"/>
    <lineage>
        <taxon>Eukaryota</taxon>
        <taxon>Fungi</taxon>
        <taxon>Dikarya</taxon>
        <taxon>Ascomycota</taxon>
        <taxon>Pezizomycotina</taxon>
        <taxon>Eurotiomycetes</taxon>
        <taxon>Eurotiomycetidae</taxon>
        <taxon>Onygenales</taxon>
        <taxon>Ajellomycetaceae</taxon>
        <taxon>Histoplasma</taxon>
    </lineage>
</organism>
<dbReference type="VEuPathDB" id="FungiDB:I7I52_08859"/>
<name>A0A8H7Z066_AJECA</name>
<evidence type="ECO:0000313" key="1">
    <source>
        <dbReference type="EMBL" id="KAG5298783.1"/>
    </source>
</evidence>
<dbReference type="Proteomes" id="UP000670092">
    <property type="component" value="Unassembled WGS sequence"/>
</dbReference>
<sequence length="63" mass="7180">MTMGYQLEIGIWIGISYLCVLIRFEFIPSFSHNPCCVQPVLHSLYNFIPATLQPRCLLHLAAV</sequence>
<comment type="caution">
    <text evidence="1">The sequence shown here is derived from an EMBL/GenBank/DDBJ whole genome shotgun (WGS) entry which is preliminary data.</text>
</comment>
<evidence type="ECO:0000313" key="2">
    <source>
        <dbReference type="Proteomes" id="UP000670092"/>
    </source>
</evidence>
<proteinExistence type="predicted"/>
<gene>
    <name evidence="1" type="ORF">I7I52_08859</name>
</gene>
<reference evidence="1 2" key="1">
    <citation type="submission" date="2021-01" db="EMBL/GenBank/DDBJ databases">
        <title>Chromosome-level genome assembly of a human fungal pathogen reveals clustering of transcriptionally co-regulated genes.</title>
        <authorList>
            <person name="Voorhies M."/>
            <person name="Cohen S."/>
            <person name="Shea T.P."/>
            <person name="Petrus S."/>
            <person name="Munoz J.F."/>
            <person name="Poplawski S."/>
            <person name="Goldman W.E."/>
            <person name="Michael T."/>
            <person name="Cuomo C.A."/>
            <person name="Sil A."/>
            <person name="Beyhan S."/>
        </authorList>
    </citation>
    <scope>NUCLEOTIDE SEQUENCE [LARGE SCALE GENOMIC DNA]</scope>
    <source>
        <strain evidence="1 2">G184AR</strain>
    </source>
</reference>
<dbReference type="EMBL" id="JAEVHI010000002">
    <property type="protein sequence ID" value="KAG5298783.1"/>
    <property type="molecule type" value="Genomic_DNA"/>
</dbReference>
<protein>
    <submittedName>
        <fullName evidence="1">Uncharacterized protein</fullName>
    </submittedName>
</protein>